<dbReference type="AlphaFoldDB" id="A0A151P9B3"/>
<evidence type="ECO:0000256" key="1">
    <source>
        <dbReference type="SAM" id="MobiDB-lite"/>
    </source>
</evidence>
<feature type="region of interest" description="Disordered" evidence="1">
    <location>
        <begin position="1"/>
        <end position="23"/>
    </location>
</feature>
<reference evidence="2 3" key="1">
    <citation type="journal article" date="2012" name="Genome Biol.">
        <title>Sequencing three crocodilian genomes to illuminate the evolution of archosaurs and amniotes.</title>
        <authorList>
            <person name="St John J.A."/>
            <person name="Braun E.L."/>
            <person name="Isberg S.R."/>
            <person name="Miles L.G."/>
            <person name="Chong A.Y."/>
            <person name="Gongora J."/>
            <person name="Dalzell P."/>
            <person name="Moran C."/>
            <person name="Bed'hom B."/>
            <person name="Abzhanov A."/>
            <person name="Burgess S.C."/>
            <person name="Cooksey A.M."/>
            <person name="Castoe T.A."/>
            <person name="Crawford N.G."/>
            <person name="Densmore L.D."/>
            <person name="Drew J.C."/>
            <person name="Edwards S.V."/>
            <person name="Faircloth B.C."/>
            <person name="Fujita M.K."/>
            <person name="Greenwold M.J."/>
            <person name="Hoffmann F.G."/>
            <person name="Howard J.M."/>
            <person name="Iguchi T."/>
            <person name="Janes D.E."/>
            <person name="Khan S.Y."/>
            <person name="Kohno S."/>
            <person name="de Koning A.J."/>
            <person name="Lance S.L."/>
            <person name="McCarthy F.M."/>
            <person name="McCormack J.E."/>
            <person name="Merchant M.E."/>
            <person name="Peterson D.G."/>
            <person name="Pollock D.D."/>
            <person name="Pourmand N."/>
            <person name="Raney B.J."/>
            <person name="Roessler K.A."/>
            <person name="Sanford J.R."/>
            <person name="Sawyer R.H."/>
            <person name="Schmidt C.J."/>
            <person name="Triplett E.W."/>
            <person name="Tuberville T.D."/>
            <person name="Venegas-Anaya M."/>
            <person name="Howard J.T."/>
            <person name="Jarvis E.D."/>
            <person name="Guillette L.J.Jr."/>
            <person name="Glenn T.C."/>
            <person name="Green R.E."/>
            <person name="Ray D.A."/>
        </authorList>
    </citation>
    <scope>NUCLEOTIDE SEQUENCE [LARGE SCALE GENOMIC DNA]</scope>
    <source>
        <strain evidence="2">KSC_2009_1</strain>
    </source>
</reference>
<evidence type="ECO:0000313" key="3">
    <source>
        <dbReference type="Proteomes" id="UP000050525"/>
    </source>
</evidence>
<accession>A0A151P9B3</accession>
<keyword evidence="3" id="KW-1185">Reference proteome</keyword>
<proteinExistence type="predicted"/>
<name>A0A151P9B3_ALLMI</name>
<comment type="caution">
    <text evidence="2">The sequence shown here is derived from an EMBL/GenBank/DDBJ whole genome shotgun (WGS) entry which is preliminary data.</text>
</comment>
<protein>
    <submittedName>
        <fullName evidence="2">Uncharacterized protein</fullName>
    </submittedName>
</protein>
<dbReference type="EMBL" id="AKHW03000533">
    <property type="protein sequence ID" value="KYO45687.1"/>
    <property type="molecule type" value="Genomic_DNA"/>
</dbReference>
<organism evidence="2 3">
    <name type="scientific">Alligator mississippiensis</name>
    <name type="common">American alligator</name>
    <dbReference type="NCBI Taxonomy" id="8496"/>
    <lineage>
        <taxon>Eukaryota</taxon>
        <taxon>Metazoa</taxon>
        <taxon>Chordata</taxon>
        <taxon>Craniata</taxon>
        <taxon>Vertebrata</taxon>
        <taxon>Euteleostomi</taxon>
        <taxon>Archelosauria</taxon>
        <taxon>Archosauria</taxon>
        <taxon>Crocodylia</taxon>
        <taxon>Alligatoridae</taxon>
        <taxon>Alligatorinae</taxon>
        <taxon>Alligator</taxon>
    </lineage>
</organism>
<evidence type="ECO:0000313" key="2">
    <source>
        <dbReference type="EMBL" id="KYO45687.1"/>
    </source>
</evidence>
<sequence length="92" mass="9866">MAGQCLGQANLEGEHPTGIVSGIPCTPKRRIPVNLIKRGFRAKSAASLPDHKGWDMMIFICHTGPHTITQFLSLPSAGLPSAFRWTSGDQGP</sequence>
<dbReference type="Proteomes" id="UP000050525">
    <property type="component" value="Unassembled WGS sequence"/>
</dbReference>
<gene>
    <name evidence="2" type="ORF">Y1Q_0021360</name>
</gene>